<reference evidence="4" key="2">
    <citation type="submission" date="2023-05" db="EMBL/GenBank/DDBJ databases">
        <authorList>
            <person name="Fouks B."/>
        </authorList>
    </citation>
    <scope>NUCLEOTIDE SEQUENCE</scope>
    <source>
        <strain evidence="4">Stay&amp;Tobe</strain>
        <tissue evidence="4">Testes</tissue>
    </source>
</reference>
<reference evidence="4" key="1">
    <citation type="journal article" date="2023" name="IScience">
        <title>Live-bearing cockroach genome reveals convergent evolutionary mechanisms linked to viviparity in insects and beyond.</title>
        <authorList>
            <person name="Fouks B."/>
            <person name="Harrison M.C."/>
            <person name="Mikhailova A.A."/>
            <person name="Marchal E."/>
            <person name="English S."/>
            <person name="Carruthers M."/>
            <person name="Jennings E.C."/>
            <person name="Chiamaka E.L."/>
            <person name="Frigard R.A."/>
            <person name="Pippel M."/>
            <person name="Attardo G.M."/>
            <person name="Benoit J.B."/>
            <person name="Bornberg-Bauer E."/>
            <person name="Tobe S.S."/>
        </authorList>
    </citation>
    <scope>NUCLEOTIDE SEQUENCE</scope>
    <source>
        <strain evidence="4">Stay&amp;Tobe</strain>
    </source>
</reference>
<dbReference type="EMBL" id="JASPKZ010004545">
    <property type="protein sequence ID" value="KAJ9590232.1"/>
    <property type="molecule type" value="Genomic_DNA"/>
</dbReference>
<comment type="caution">
    <text evidence="4">The sequence shown here is derived from an EMBL/GenBank/DDBJ whole genome shotgun (WGS) entry which is preliminary data.</text>
</comment>
<feature type="non-terminal residue" evidence="4">
    <location>
        <position position="260"/>
    </location>
</feature>
<comment type="similarity">
    <text evidence="1">Belongs to the DCC1 family.</text>
</comment>
<name>A0AAD8EHY6_DIPPU</name>
<evidence type="ECO:0000256" key="2">
    <source>
        <dbReference type="ARBA" id="ARBA00017682"/>
    </source>
</evidence>
<dbReference type="GO" id="GO:0006260">
    <property type="term" value="P:DNA replication"/>
    <property type="evidence" value="ECO:0007669"/>
    <property type="project" value="UniProtKB-KW"/>
</dbReference>
<dbReference type="GO" id="GO:0031390">
    <property type="term" value="C:Ctf18 RFC-like complex"/>
    <property type="evidence" value="ECO:0007669"/>
    <property type="project" value="InterPro"/>
</dbReference>
<proteinExistence type="inferred from homology"/>
<dbReference type="PANTHER" id="PTHR13395:SF6">
    <property type="entry name" value="SISTER CHROMATID COHESION PROTEIN DCC1"/>
    <property type="match status" value="1"/>
</dbReference>
<dbReference type="PANTHER" id="PTHR13395">
    <property type="entry name" value="SISTER CHROMATID COHESION PROTEIN DCC1-RELATED"/>
    <property type="match status" value="1"/>
</dbReference>
<accession>A0AAD8EHY6</accession>
<keyword evidence="5" id="KW-1185">Reference proteome</keyword>
<evidence type="ECO:0000256" key="3">
    <source>
        <dbReference type="ARBA" id="ARBA00022705"/>
    </source>
</evidence>
<protein>
    <recommendedName>
        <fullName evidence="2">Sister chromatid cohesion protein DCC1</fullName>
    </recommendedName>
</protein>
<organism evidence="4 5">
    <name type="scientific">Diploptera punctata</name>
    <name type="common">Pacific beetle cockroach</name>
    <dbReference type="NCBI Taxonomy" id="6984"/>
    <lineage>
        <taxon>Eukaryota</taxon>
        <taxon>Metazoa</taxon>
        <taxon>Ecdysozoa</taxon>
        <taxon>Arthropoda</taxon>
        <taxon>Hexapoda</taxon>
        <taxon>Insecta</taxon>
        <taxon>Pterygota</taxon>
        <taxon>Neoptera</taxon>
        <taxon>Polyneoptera</taxon>
        <taxon>Dictyoptera</taxon>
        <taxon>Blattodea</taxon>
        <taxon>Blaberoidea</taxon>
        <taxon>Blaberidae</taxon>
        <taxon>Diplopterinae</taxon>
        <taxon>Diploptera</taxon>
    </lineage>
</organism>
<dbReference type="GO" id="GO:0000775">
    <property type="term" value="C:chromosome, centromeric region"/>
    <property type="evidence" value="ECO:0007669"/>
    <property type="project" value="TreeGrafter"/>
</dbReference>
<gene>
    <name evidence="4" type="ORF">L9F63_016652</name>
</gene>
<dbReference type="Proteomes" id="UP001233999">
    <property type="component" value="Unassembled WGS sequence"/>
</dbReference>
<evidence type="ECO:0000313" key="4">
    <source>
        <dbReference type="EMBL" id="KAJ9590232.1"/>
    </source>
</evidence>
<evidence type="ECO:0000256" key="1">
    <source>
        <dbReference type="ARBA" id="ARBA00007017"/>
    </source>
</evidence>
<keyword evidence="3" id="KW-0235">DNA replication</keyword>
<evidence type="ECO:0000313" key="5">
    <source>
        <dbReference type="Proteomes" id="UP001233999"/>
    </source>
</evidence>
<dbReference type="GO" id="GO:0034088">
    <property type="term" value="P:maintenance of mitotic sister chromatid cohesion"/>
    <property type="evidence" value="ECO:0007669"/>
    <property type="project" value="TreeGrafter"/>
</dbReference>
<dbReference type="AlphaFoldDB" id="A0AAD8EHY6"/>
<dbReference type="InterPro" id="IPR019128">
    <property type="entry name" value="Dcc1"/>
</dbReference>
<sequence>TSLWHIMVMVGKVLGIFHKYYELRPCKPKLQRLRHLLEKSKYKGPEYEEDLLKSEVKGYWRLMDHEYHFRVLSHILNFVDENSWCVDKVKRVETLQALVGLVPVEVLEQCFLWYTEKTENVDEYGEPFYRLIESKVCRFLAEILLRSAGKFNLKDFFASWQQSVPEGMQTSEKYLEGMALIDKNSKPAVIWYYSEHDLPEEITERIRLLFQVKEKWTLDEICPYVQRLATEKMNVNALLTKYARASTVGGVRYYSAKHAK</sequence>
<dbReference type="Pfam" id="PF09724">
    <property type="entry name" value="Dcc1"/>
    <property type="match status" value="2"/>
</dbReference>
<dbReference type="GO" id="GO:0000785">
    <property type="term" value="C:chromatin"/>
    <property type="evidence" value="ECO:0007669"/>
    <property type="project" value="TreeGrafter"/>
</dbReference>